<keyword evidence="3" id="KW-0460">Magnesium</keyword>
<dbReference type="EMBL" id="QXTF01000003">
    <property type="protein sequence ID" value="RIX27368.1"/>
    <property type="molecule type" value="Genomic_DNA"/>
</dbReference>
<keyword evidence="6" id="KW-1185">Reference proteome</keyword>
<dbReference type="GO" id="GO:0016779">
    <property type="term" value="F:nucleotidyltransferase activity"/>
    <property type="evidence" value="ECO:0007669"/>
    <property type="project" value="UniProtKB-KW"/>
</dbReference>
<dbReference type="InterPro" id="IPR050065">
    <property type="entry name" value="GlmU-like"/>
</dbReference>
<dbReference type="PANTHER" id="PTHR43584:SF8">
    <property type="entry name" value="N-ACETYLMURAMATE ALPHA-1-PHOSPHATE URIDYLYLTRANSFERASE"/>
    <property type="match status" value="1"/>
</dbReference>
<evidence type="ECO:0000256" key="3">
    <source>
        <dbReference type="ARBA" id="ARBA00022842"/>
    </source>
</evidence>
<dbReference type="SUPFAM" id="SSF53448">
    <property type="entry name" value="Nucleotide-diphospho-sugar transferases"/>
    <property type="match status" value="1"/>
</dbReference>
<protein>
    <submittedName>
        <fullName evidence="5">Phosphocholine cytidylyltransferase family protein</fullName>
    </submittedName>
</protein>
<keyword evidence="1 5" id="KW-0808">Transferase</keyword>
<dbReference type="Proteomes" id="UP000285023">
    <property type="component" value="Unassembled WGS sequence"/>
</dbReference>
<dbReference type="Gene3D" id="3.90.550.10">
    <property type="entry name" value="Spore Coat Polysaccharide Biosynthesis Protein SpsA, Chain A"/>
    <property type="match status" value="1"/>
</dbReference>
<accession>A0A418PZ57</accession>
<dbReference type="AlphaFoldDB" id="A0A418PZ57"/>
<dbReference type="InterPro" id="IPR025877">
    <property type="entry name" value="MobA-like_NTP_Trfase"/>
</dbReference>
<reference evidence="5 6" key="1">
    <citation type="submission" date="2018-09" db="EMBL/GenBank/DDBJ databases">
        <title>Sphingomonas sp. DAC4.</title>
        <authorList>
            <person name="Seo T."/>
        </authorList>
    </citation>
    <scope>NUCLEOTIDE SEQUENCE [LARGE SCALE GENOMIC DNA]</scope>
    <source>
        <strain evidence="5 6">DAC4</strain>
    </source>
</reference>
<dbReference type="Pfam" id="PF12804">
    <property type="entry name" value="NTP_transf_3"/>
    <property type="match status" value="1"/>
</dbReference>
<organism evidence="5 6">
    <name type="scientific">Sphingomonas edaphi</name>
    <dbReference type="NCBI Taxonomy" id="2315689"/>
    <lineage>
        <taxon>Bacteria</taxon>
        <taxon>Pseudomonadati</taxon>
        <taxon>Pseudomonadota</taxon>
        <taxon>Alphaproteobacteria</taxon>
        <taxon>Sphingomonadales</taxon>
        <taxon>Sphingomonadaceae</taxon>
        <taxon>Sphingomonas</taxon>
    </lineage>
</organism>
<dbReference type="InterPro" id="IPR029044">
    <property type="entry name" value="Nucleotide-diphossugar_trans"/>
</dbReference>
<evidence type="ECO:0000259" key="4">
    <source>
        <dbReference type="Pfam" id="PF12804"/>
    </source>
</evidence>
<feature type="domain" description="MobA-like NTP transferase" evidence="4">
    <location>
        <begin position="4"/>
        <end position="129"/>
    </location>
</feature>
<proteinExistence type="predicted"/>
<evidence type="ECO:0000256" key="2">
    <source>
        <dbReference type="ARBA" id="ARBA00022695"/>
    </source>
</evidence>
<name>A0A418PZ57_9SPHN</name>
<evidence type="ECO:0000313" key="5">
    <source>
        <dbReference type="EMBL" id="RIX27368.1"/>
    </source>
</evidence>
<sequence length="252" mass="27754">MKKAIILSAGQGSRLGHLTDDRPKCLIDFNGRTLLDRQLDALAANGVDEAVVVTGFRDDQIEAALAARGERGPKVRTVYNPFYKVADNLGSLFVALAELTGDVLVWNGDTLVSEELMARVVGNDRQGICVSIDRKDSYDEDDMKVVVDEEGRLHAIGKRLEMSDVNAESIGLLAFRGDGSTVFAKAIERAIRTTEGTTIWYLRVIHQIAQEAPVWTLDINGHEWGEVDFPEDVDAARELTSRWDAAREARAA</sequence>
<comment type="caution">
    <text evidence="5">The sequence shown here is derived from an EMBL/GenBank/DDBJ whole genome shotgun (WGS) entry which is preliminary data.</text>
</comment>
<keyword evidence="2 5" id="KW-0548">Nucleotidyltransferase</keyword>
<dbReference type="PANTHER" id="PTHR43584">
    <property type="entry name" value="NUCLEOTIDYL TRANSFERASE"/>
    <property type="match status" value="1"/>
</dbReference>
<dbReference type="RefSeq" id="WP_119533521.1">
    <property type="nucleotide sequence ID" value="NZ_QXTF01000003.1"/>
</dbReference>
<dbReference type="OrthoDB" id="9814110at2"/>
<evidence type="ECO:0000256" key="1">
    <source>
        <dbReference type="ARBA" id="ARBA00022679"/>
    </source>
</evidence>
<dbReference type="CDD" id="cd02523">
    <property type="entry name" value="PC_cytidylyltransferase"/>
    <property type="match status" value="1"/>
</dbReference>
<gene>
    <name evidence="5" type="ORF">D3M59_10005</name>
</gene>
<evidence type="ECO:0000313" key="6">
    <source>
        <dbReference type="Proteomes" id="UP000285023"/>
    </source>
</evidence>